<feature type="chain" id="PRO_5004168221" description="peptidylprolyl isomerase" evidence="4">
    <location>
        <begin position="22"/>
        <end position="318"/>
    </location>
</feature>
<dbReference type="OrthoDB" id="9807797at2"/>
<dbReference type="PANTHER" id="PTHR45625:SF4">
    <property type="entry name" value="PEPTIDYLPROLYL ISOMERASE DOMAIN AND WD REPEAT-CONTAINING PROTEIN 1"/>
    <property type="match status" value="1"/>
</dbReference>
<keyword evidence="2" id="KW-0697">Rotamase</keyword>
<dbReference type="KEGG" id="mmr:Mmar10_1871"/>
<keyword evidence="3 6" id="KW-0413">Isomerase</keyword>
<dbReference type="InterPro" id="IPR029000">
    <property type="entry name" value="Cyclophilin-like_dom_sf"/>
</dbReference>
<gene>
    <name evidence="6" type="ordered locus">Mmar10_1871</name>
</gene>
<dbReference type="PROSITE" id="PS50072">
    <property type="entry name" value="CSA_PPIASE_2"/>
    <property type="match status" value="1"/>
</dbReference>
<dbReference type="EC" id="5.2.1.8" evidence="1"/>
<dbReference type="HOGENOM" id="CLU_068027_0_0_5"/>
<dbReference type="Pfam" id="PF00160">
    <property type="entry name" value="Pro_isomerase"/>
    <property type="match status" value="1"/>
</dbReference>
<dbReference type="PANTHER" id="PTHR45625">
    <property type="entry name" value="PEPTIDYL-PROLYL CIS-TRANS ISOMERASE-RELATED"/>
    <property type="match status" value="1"/>
</dbReference>
<evidence type="ECO:0000313" key="6">
    <source>
        <dbReference type="EMBL" id="ABI66163.1"/>
    </source>
</evidence>
<sequence length="318" mass="34039" precursor="true">MIMRFTLSATLALALTAGACAREAEVSQTDQGAASGLASAASAQSEAAAPQWDLPDDAWRTADQDDLLYIETDHGMVIVEMAPEFAPNHVARMRRLVHERFYDFLVWHRVIDGFMAQGGGARTNPGHAADVEGLEAEFTVRRSGEPVVTELMDRVINPRALPQMAKAGFWDGFHAGTQTSALAAITGDGQVQSWLLHCAGAAAAARTSDPNSARSQFFITRGNAEHLNAQYTAWGRVRVGQAAVDAIAVGSASEDPGFRPDNIRSMRTGDELPADEQVTVQVADTDSAAFAAYLDTLRSPSGNLPDICDITVPTRIVE</sequence>
<dbReference type="AlphaFoldDB" id="Q0ANH4"/>
<keyword evidence="4" id="KW-0732">Signal</keyword>
<evidence type="ECO:0000256" key="1">
    <source>
        <dbReference type="ARBA" id="ARBA00013194"/>
    </source>
</evidence>
<organism evidence="6 7">
    <name type="scientific">Maricaulis maris (strain MCS10)</name>
    <name type="common">Caulobacter maris</name>
    <dbReference type="NCBI Taxonomy" id="394221"/>
    <lineage>
        <taxon>Bacteria</taxon>
        <taxon>Pseudomonadati</taxon>
        <taxon>Pseudomonadota</taxon>
        <taxon>Alphaproteobacteria</taxon>
        <taxon>Maricaulales</taxon>
        <taxon>Maricaulaceae</taxon>
        <taxon>Maricaulis</taxon>
    </lineage>
</organism>
<protein>
    <recommendedName>
        <fullName evidence="1">peptidylprolyl isomerase</fullName>
        <ecNumber evidence="1">5.2.1.8</ecNumber>
    </recommendedName>
</protein>
<reference evidence="6 7" key="1">
    <citation type="submission" date="2006-08" db="EMBL/GenBank/DDBJ databases">
        <title>Complete sequence of Maricaulis maris MCS10.</title>
        <authorList>
            <consortium name="US DOE Joint Genome Institute"/>
            <person name="Copeland A."/>
            <person name="Lucas S."/>
            <person name="Lapidus A."/>
            <person name="Barry K."/>
            <person name="Detter J.C."/>
            <person name="Glavina del Rio T."/>
            <person name="Hammon N."/>
            <person name="Israni S."/>
            <person name="Dalin E."/>
            <person name="Tice H."/>
            <person name="Pitluck S."/>
            <person name="Saunders E."/>
            <person name="Brettin T."/>
            <person name="Bruce D."/>
            <person name="Han C."/>
            <person name="Tapia R."/>
            <person name="Gilna P."/>
            <person name="Schmutz J."/>
            <person name="Larimer F."/>
            <person name="Land M."/>
            <person name="Hauser L."/>
            <person name="Kyrpides N."/>
            <person name="Mikhailova N."/>
            <person name="Viollier P."/>
            <person name="Stephens C."/>
            <person name="Richardson P."/>
        </authorList>
    </citation>
    <scope>NUCLEOTIDE SEQUENCE [LARGE SCALE GENOMIC DNA]</scope>
    <source>
        <strain evidence="6 7">MCS10</strain>
    </source>
</reference>
<evidence type="ECO:0000259" key="5">
    <source>
        <dbReference type="PROSITE" id="PS50072"/>
    </source>
</evidence>
<dbReference type="eggNOG" id="COG0652">
    <property type="taxonomic scope" value="Bacteria"/>
</dbReference>
<accession>Q0ANH4</accession>
<dbReference type="Gene3D" id="2.40.100.10">
    <property type="entry name" value="Cyclophilin-like"/>
    <property type="match status" value="1"/>
</dbReference>
<dbReference type="Proteomes" id="UP000001964">
    <property type="component" value="Chromosome"/>
</dbReference>
<dbReference type="InterPro" id="IPR002130">
    <property type="entry name" value="Cyclophilin-type_PPIase_dom"/>
</dbReference>
<evidence type="ECO:0000313" key="7">
    <source>
        <dbReference type="Proteomes" id="UP000001964"/>
    </source>
</evidence>
<evidence type="ECO:0000256" key="2">
    <source>
        <dbReference type="ARBA" id="ARBA00023110"/>
    </source>
</evidence>
<dbReference type="GO" id="GO:0003755">
    <property type="term" value="F:peptidyl-prolyl cis-trans isomerase activity"/>
    <property type="evidence" value="ECO:0007669"/>
    <property type="project" value="UniProtKB-KW"/>
</dbReference>
<dbReference type="InterPro" id="IPR044666">
    <property type="entry name" value="Cyclophilin_A-like"/>
</dbReference>
<dbReference type="STRING" id="394221.Mmar10_1871"/>
<evidence type="ECO:0000256" key="3">
    <source>
        <dbReference type="ARBA" id="ARBA00023235"/>
    </source>
</evidence>
<dbReference type="SUPFAM" id="SSF50891">
    <property type="entry name" value="Cyclophilin-like"/>
    <property type="match status" value="1"/>
</dbReference>
<name>Q0ANH4_MARMM</name>
<keyword evidence="7" id="KW-1185">Reference proteome</keyword>
<proteinExistence type="predicted"/>
<feature type="signal peptide" evidence="4">
    <location>
        <begin position="1"/>
        <end position="21"/>
    </location>
</feature>
<dbReference type="PROSITE" id="PS51257">
    <property type="entry name" value="PROKAR_LIPOPROTEIN"/>
    <property type="match status" value="1"/>
</dbReference>
<evidence type="ECO:0000256" key="4">
    <source>
        <dbReference type="SAM" id="SignalP"/>
    </source>
</evidence>
<feature type="domain" description="PPIase cyclophilin-type" evidence="5">
    <location>
        <begin position="66"/>
        <end position="260"/>
    </location>
</feature>
<dbReference type="EMBL" id="CP000449">
    <property type="protein sequence ID" value="ABI66163.1"/>
    <property type="molecule type" value="Genomic_DNA"/>
</dbReference>